<protein>
    <submittedName>
        <fullName evidence="1">Uncharacterized protein</fullName>
    </submittedName>
</protein>
<dbReference type="RefSeq" id="WP_379666549.1">
    <property type="nucleotide sequence ID" value="NZ_JBHULH010000004.1"/>
</dbReference>
<reference evidence="2" key="1">
    <citation type="journal article" date="2019" name="Int. J. Syst. Evol. Microbiol.">
        <title>The Global Catalogue of Microorganisms (GCM) 10K type strain sequencing project: providing services to taxonomists for standard genome sequencing and annotation.</title>
        <authorList>
            <consortium name="The Broad Institute Genomics Platform"/>
            <consortium name="The Broad Institute Genome Sequencing Center for Infectious Disease"/>
            <person name="Wu L."/>
            <person name="Ma J."/>
        </authorList>
    </citation>
    <scope>NUCLEOTIDE SEQUENCE [LARGE SCALE GENOMIC DNA]</scope>
    <source>
        <strain evidence="2">KCTC 52127</strain>
    </source>
</reference>
<organism evidence="1 2">
    <name type="scientific">Pseudotenacibaculum haliotis</name>
    <dbReference type="NCBI Taxonomy" id="1862138"/>
    <lineage>
        <taxon>Bacteria</taxon>
        <taxon>Pseudomonadati</taxon>
        <taxon>Bacteroidota</taxon>
        <taxon>Flavobacteriia</taxon>
        <taxon>Flavobacteriales</taxon>
        <taxon>Flavobacteriaceae</taxon>
        <taxon>Pseudotenacibaculum</taxon>
    </lineage>
</organism>
<keyword evidence="2" id="KW-1185">Reference proteome</keyword>
<evidence type="ECO:0000313" key="2">
    <source>
        <dbReference type="Proteomes" id="UP001597508"/>
    </source>
</evidence>
<evidence type="ECO:0000313" key="1">
    <source>
        <dbReference type="EMBL" id="MFD2567843.1"/>
    </source>
</evidence>
<sequence length="345" mass="40228">MYYKSLFHINIHHGYFLDKGEKKFLKVDNSDAPMTTDEKKEALKEYNLTDFLSITPTRFTRAQFKNYRLVMRLNKEGFRVMGSTLEKKVNNKKKYKPIIPIDDEVYFTFQIQATDNLFYNYTNVTGTTEKNMYLFTNVEPADQENSFENLFENNGGLIDSRFQLKEEASRELLKAIALEDEKYEDISEKFSLGKSIRSIQNDENLTANEKDEEITALLNDSIQKKKQKQILGYIRLRIKGDNASRHLLEFDSDTQYIKQAVPQFTISFINLKTFWKYISLKDEATLTTKATKWLSKNGFVEITSADFDNAGLDPPSTDPDDYKFPNPAIDLIKKENSNYYSEIFI</sequence>
<dbReference type="EMBL" id="JBHULH010000004">
    <property type="protein sequence ID" value="MFD2567843.1"/>
    <property type="molecule type" value="Genomic_DNA"/>
</dbReference>
<gene>
    <name evidence="1" type="ORF">ACFSRZ_10700</name>
</gene>
<comment type="caution">
    <text evidence="1">The sequence shown here is derived from an EMBL/GenBank/DDBJ whole genome shotgun (WGS) entry which is preliminary data.</text>
</comment>
<accession>A0ABW5LSN5</accession>
<name>A0ABW5LSN5_9FLAO</name>
<dbReference type="Proteomes" id="UP001597508">
    <property type="component" value="Unassembled WGS sequence"/>
</dbReference>
<proteinExistence type="predicted"/>